<reference evidence="1" key="1">
    <citation type="submission" date="2007-06" db="EMBL/GenBank/DDBJ databases">
        <title>Full length cDNA sequences from Sitka Spruce (Picea sitchensis).</title>
        <authorList>
            <person name="Ralph S.G."/>
            <person name="Chun H.E."/>
            <person name="Liao N."/>
            <person name="Ali J."/>
            <person name="Reid K."/>
            <person name="Kolosova N."/>
            <person name="Cooper N."/>
            <person name="Cullis C."/>
            <person name="Jancsik S."/>
            <person name="Moore R."/>
            <person name="Mayo M."/>
            <person name="Wagner S."/>
            <person name="Holt R.A."/>
            <person name="Jones S.J.M."/>
            <person name="Marra M.A."/>
            <person name="Ritland C.E."/>
            <person name="Ritland K."/>
            <person name="Bohlmann J."/>
        </authorList>
    </citation>
    <scope>NUCLEOTIDE SEQUENCE</scope>
    <source>
        <tissue evidence="1">Green portion of the leader tissue</tissue>
    </source>
</reference>
<name>B8LL72_PICSI</name>
<dbReference type="AlphaFoldDB" id="B8LL72"/>
<accession>B8LL72</accession>
<organism evidence="1">
    <name type="scientific">Picea sitchensis</name>
    <name type="common">Sitka spruce</name>
    <name type="synonym">Pinus sitchensis</name>
    <dbReference type="NCBI Taxonomy" id="3332"/>
    <lineage>
        <taxon>Eukaryota</taxon>
        <taxon>Viridiplantae</taxon>
        <taxon>Streptophyta</taxon>
        <taxon>Embryophyta</taxon>
        <taxon>Tracheophyta</taxon>
        <taxon>Spermatophyta</taxon>
        <taxon>Pinopsida</taxon>
        <taxon>Pinidae</taxon>
        <taxon>Conifers I</taxon>
        <taxon>Pinales</taxon>
        <taxon>Pinaceae</taxon>
        <taxon>Picea</taxon>
    </lineage>
</organism>
<proteinExistence type="evidence at transcript level"/>
<sequence length="58" mass="6167">MGTPGEGSITGVLASSAFARLFLRGADRLAETDIIPSYQSSPVSFVSNFLIIIHGRQN</sequence>
<protein>
    <submittedName>
        <fullName evidence="1">Uncharacterized protein</fullName>
    </submittedName>
</protein>
<evidence type="ECO:0000313" key="1">
    <source>
        <dbReference type="EMBL" id="ABR16402.1"/>
    </source>
</evidence>
<dbReference type="EMBL" id="EF676502">
    <property type="protein sequence ID" value="ABR16402.1"/>
    <property type="molecule type" value="mRNA"/>
</dbReference>